<dbReference type="InterPro" id="IPR016167">
    <property type="entry name" value="FAD-bd_PCMH_sub1"/>
</dbReference>
<dbReference type="InterPro" id="IPR050416">
    <property type="entry name" value="FAD-linked_Oxidoreductase"/>
</dbReference>
<evidence type="ECO:0000313" key="9">
    <source>
        <dbReference type="Proteomes" id="UP001501447"/>
    </source>
</evidence>
<evidence type="ECO:0000256" key="4">
    <source>
        <dbReference type="ARBA" id="ARBA00022827"/>
    </source>
</evidence>
<dbReference type="InterPro" id="IPR006093">
    <property type="entry name" value="Oxy_OxRdtase_FAD_BS"/>
</dbReference>
<evidence type="ECO:0000256" key="3">
    <source>
        <dbReference type="ARBA" id="ARBA00022630"/>
    </source>
</evidence>
<comment type="cofactor">
    <cofactor evidence="1">
        <name>FAD</name>
        <dbReference type="ChEBI" id="CHEBI:57692"/>
    </cofactor>
</comment>
<dbReference type="PROSITE" id="PS51387">
    <property type="entry name" value="FAD_PCMH"/>
    <property type="match status" value="1"/>
</dbReference>
<keyword evidence="3" id="KW-0285">Flavoprotein</keyword>
<dbReference type="PROSITE" id="PS00862">
    <property type="entry name" value="OX2_COVAL_FAD"/>
    <property type="match status" value="1"/>
</dbReference>
<accession>A0ABN3PZ15</accession>
<dbReference type="InterPro" id="IPR006094">
    <property type="entry name" value="Oxid_FAD_bind_N"/>
</dbReference>
<dbReference type="SUPFAM" id="SSF56176">
    <property type="entry name" value="FAD-binding/transporter-associated domain-like"/>
    <property type="match status" value="1"/>
</dbReference>
<evidence type="ECO:0000256" key="2">
    <source>
        <dbReference type="ARBA" id="ARBA00005466"/>
    </source>
</evidence>
<keyword evidence="5" id="KW-0560">Oxidoreductase</keyword>
<feature type="compositionally biased region" description="Pro residues" evidence="6">
    <location>
        <begin position="464"/>
        <end position="479"/>
    </location>
</feature>
<proteinExistence type="inferred from homology"/>
<comment type="similarity">
    <text evidence="2">Belongs to the oxygen-dependent FAD-linked oxidoreductase family.</text>
</comment>
<dbReference type="InterPro" id="IPR016166">
    <property type="entry name" value="FAD-bd_PCMH"/>
</dbReference>
<name>A0ABN3PZ15_9ACTN</name>
<keyword evidence="9" id="KW-1185">Reference proteome</keyword>
<dbReference type="Gene3D" id="3.30.465.10">
    <property type="match status" value="1"/>
</dbReference>
<dbReference type="EMBL" id="BAAARJ010000006">
    <property type="protein sequence ID" value="GAA2609211.1"/>
    <property type="molecule type" value="Genomic_DNA"/>
</dbReference>
<dbReference type="Pfam" id="PF08031">
    <property type="entry name" value="BBE"/>
    <property type="match status" value="1"/>
</dbReference>
<dbReference type="Pfam" id="PF01565">
    <property type="entry name" value="FAD_binding_4"/>
    <property type="match status" value="1"/>
</dbReference>
<evidence type="ECO:0000313" key="8">
    <source>
        <dbReference type="EMBL" id="GAA2609211.1"/>
    </source>
</evidence>
<sequence length="496" mass="52944">MPSAASWAALRHDLAGELLLPEETGYGAARRTADVRHDAVRPTAVLRCATEHDIGEALRFARRYGVAVHTRAGGHSFAGFSTGPGLVLDVSPLDDIEVDLPGARVHCGAGVRTGAFAEALDAARQVVPTGLCPTVGVTGLTLGGGMGTTGRRHGFALDSLTSARVVLADGHTVHCDAEHHPGLFWALRGGGPLFPGVVASLSFRTRAEEPVTDFLLGWPAEYRARVLTAWQEWAPGAPDRLSSMAGITAGEVWDGLPPAAVGGSWLGEGSDLERQLSALVAAVGRGPDTYTTASHGHRASLRFWGGSPRGRLPLLLRRHDFFARTLPGSTARELIAALERDLHPGESRNCDFEALGGAYNRVPEHATAMVHRSHLFGMLSQFRPGRGRSNRRAATAALDRLHTLVAPWASGYAYQNYAEADRMDWRRTYFGANYPRLAAVREHYDPHGLFRVPFPAPSGLLPGLPSPAGPQLPPGPPGPVRETGAETGPRHEGCRP</sequence>
<evidence type="ECO:0000256" key="6">
    <source>
        <dbReference type="SAM" id="MobiDB-lite"/>
    </source>
</evidence>
<keyword evidence="4" id="KW-0274">FAD</keyword>
<dbReference type="InterPro" id="IPR016169">
    <property type="entry name" value="FAD-bd_PCMH_sub2"/>
</dbReference>
<dbReference type="Proteomes" id="UP001501447">
    <property type="component" value="Unassembled WGS sequence"/>
</dbReference>
<dbReference type="InterPro" id="IPR012951">
    <property type="entry name" value="BBE"/>
</dbReference>
<evidence type="ECO:0000256" key="1">
    <source>
        <dbReference type="ARBA" id="ARBA00001974"/>
    </source>
</evidence>
<reference evidence="8 9" key="1">
    <citation type="journal article" date="2019" name="Int. J. Syst. Evol. Microbiol.">
        <title>The Global Catalogue of Microorganisms (GCM) 10K type strain sequencing project: providing services to taxonomists for standard genome sequencing and annotation.</title>
        <authorList>
            <consortium name="The Broad Institute Genomics Platform"/>
            <consortium name="The Broad Institute Genome Sequencing Center for Infectious Disease"/>
            <person name="Wu L."/>
            <person name="Ma J."/>
        </authorList>
    </citation>
    <scope>NUCLEOTIDE SEQUENCE [LARGE SCALE GENOMIC DNA]</scope>
    <source>
        <strain evidence="8 9">JCM 16373</strain>
    </source>
</reference>
<comment type="caution">
    <text evidence="8">The sequence shown here is derived from an EMBL/GenBank/DDBJ whole genome shotgun (WGS) entry which is preliminary data.</text>
</comment>
<dbReference type="PANTHER" id="PTHR42973">
    <property type="entry name" value="BINDING OXIDOREDUCTASE, PUTATIVE (AFU_ORTHOLOGUE AFUA_1G17690)-RELATED"/>
    <property type="match status" value="1"/>
</dbReference>
<gene>
    <name evidence="8" type="ORF">GCM10009863_23480</name>
</gene>
<dbReference type="Gene3D" id="3.30.43.10">
    <property type="entry name" value="Uridine Diphospho-n-acetylenolpyruvylglucosamine Reductase, domain 2"/>
    <property type="match status" value="1"/>
</dbReference>
<feature type="domain" description="FAD-binding PCMH-type" evidence="7">
    <location>
        <begin position="38"/>
        <end position="208"/>
    </location>
</feature>
<feature type="region of interest" description="Disordered" evidence="6">
    <location>
        <begin position="460"/>
        <end position="496"/>
    </location>
</feature>
<protein>
    <submittedName>
        <fullName evidence="8">FAD-binding oxidoreductase</fullName>
    </submittedName>
</protein>
<dbReference type="InterPro" id="IPR036318">
    <property type="entry name" value="FAD-bd_PCMH-like_sf"/>
</dbReference>
<dbReference type="PANTHER" id="PTHR42973:SF39">
    <property type="entry name" value="FAD-BINDING PCMH-TYPE DOMAIN-CONTAINING PROTEIN"/>
    <property type="match status" value="1"/>
</dbReference>
<evidence type="ECO:0000259" key="7">
    <source>
        <dbReference type="PROSITE" id="PS51387"/>
    </source>
</evidence>
<dbReference type="Gene3D" id="3.40.462.20">
    <property type="match status" value="1"/>
</dbReference>
<organism evidence="8 9">
    <name type="scientific">Streptomyces axinellae</name>
    <dbReference type="NCBI Taxonomy" id="552788"/>
    <lineage>
        <taxon>Bacteria</taxon>
        <taxon>Bacillati</taxon>
        <taxon>Actinomycetota</taxon>
        <taxon>Actinomycetes</taxon>
        <taxon>Kitasatosporales</taxon>
        <taxon>Streptomycetaceae</taxon>
        <taxon>Streptomyces</taxon>
    </lineage>
</organism>
<evidence type="ECO:0000256" key="5">
    <source>
        <dbReference type="ARBA" id="ARBA00023002"/>
    </source>
</evidence>